<dbReference type="Gene3D" id="6.10.140.2010">
    <property type="match status" value="1"/>
</dbReference>
<feature type="region of interest" description="Disordered" evidence="2">
    <location>
        <begin position="147"/>
        <end position="167"/>
    </location>
</feature>
<dbReference type="EMBL" id="AP022839">
    <property type="protein sequence ID" value="BCA95901.1"/>
    <property type="molecule type" value="Genomic_DNA"/>
</dbReference>
<dbReference type="KEGG" id="lant:TUM19329_22620"/>
<feature type="domain" description="LidA long coiled-coil" evidence="3">
    <location>
        <begin position="299"/>
        <end position="473"/>
    </location>
</feature>
<feature type="compositionally biased region" description="Polar residues" evidence="2">
    <location>
        <begin position="624"/>
        <end position="636"/>
    </location>
</feature>
<feature type="compositionally biased region" description="Basic and acidic residues" evidence="2">
    <location>
        <begin position="606"/>
        <end position="623"/>
    </location>
</feature>
<feature type="region of interest" description="Disordered" evidence="2">
    <location>
        <begin position="595"/>
        <end position="636"/>
    </location>
</feature>
<feature type="coiled-coil region" evidence="1">
    <location>
        <begin position="241"/>
        <end position="268"/>
    </location>
</feature>
<feature type="compositionally biased region" description="Polar residues" evidence="2">
    <location>
        <begin position="8"/>
        <end position="26"/>
    </location>
</feature>
<feature type="compositionally biased region" description="Polar residues" evidence="2">
    <location>
        <begin position="150"/>
        <end position="167"/>
    </location>
</feature>
<keyword evidence="5" id="KW-1185">Reference proteome</keyword>
<feature type="coiled-coil region" evidence="1">
    <location>
        <begin position="173"/>
        <end position="207"/>
    </location>
</feature>
<dbReference type="InterPro" id="IPR041463">
    <property type="entry name" value="LidA_long_CC"/>
</dbReference>
<protein>
    <recommendedName>
        <fullName evidence="3">LidA long coiled-coil domain-containing protein</fullName>
    </recommendedName>
</protein>
<dbReference type="RefSeq" id="WP_173237375.1">
    <property type="nucleotide sequence ID" value="NZ_AP022839.1"/>
</dbReference>
<feature type="region of interest" description="Disordered" evidence="2">
    <location>
        <begin position="1"/>
        <end position="26"/>
    </location>
</feature>
<organism evidence="4 5">
    <name type="scientific">Legionella antarctica</name>
    <dbReference type="NCBI Taxonomy" id="2708020"/>
    <lineage>
        <taxon>Bacteria</taxon>
        <taxon>Pseudomonadati</taxon>
        <taxon>Pseudomonadota</taxon>
        <taxon>Gammaproteobacteria</taxon>
        <taxon>Legionellales</taxon>
        <taxon>Legionellaceae</taxon>
        <taxon>Legionella</taxon>
    </lineage>
</organism>
<proteinExistence type="predicted"/>
<accession>A0A6F8T621</accession>
<dbReference type="Proteomes" id="UP000502894">
    <property type="component" value="Chromosome"/>
</dbReference>
<dbReference type="AlphaFoldDB" id="A0A6F8T621"/>
<evidence type="ECO:0000259" key="3">
    <source>
        <dbReference type="Pfam" id="PF18641"/>
    </source>
</evidence>
<gene>
    <name evidence="4" type="ORF">TUM19329_22620</name>
</gene>
<evidence type="ECO:0000313" key="5">
    <source>
        <dbReference type="Proteomes" id="UP000502894"/>
    </source>
</evidence>
<feature type="coiled-coil region" evidence="1">
    <location>
        <begin position="305"/>
        <end position="332"/>
    </location>
</feature>
<evidence type="ECO:0000256" key="1">
    <source>
        <dbReference type="SAM" id="Coils"/>
    </source>
</evidence>
<reference evidence="4" key="1">
    <citation type="journal article" date="2020" name="Microbiol. Resour. Announc.">
        <title>Complete Genome Sequence of Novel Psychrotolerant Legionella Strain TUM19329, Isolated from Antarctic Lake Sediment.</title>
        <authorList>
            <person name="Shimada S."/>
            <person name="Nakai R."/>
            <person name="Aoki K."/>
            <person name="Shimoeda N."/>
            <person name="Ohno G."/>
            <person name="Miyazaki Y."/>
            <person name="Kudoh S."/>
            <person name="Imura S."/>
            <person name="Watanabe K."/>
            <person name="Ishii Y."/>
            <person name="Tateda K."/>
        </authorList>
    </citation>
    <scope>NUCLEOTIDE SEQUENCE [LARGE SCALE GENOMIC DNA]</scope>
    <source>
        <strain evidence="4">TUM19329</strain>
    </source>
</reference>
<evidence type="ECO:0000313" key="4">
    <source>
        <dbReference type="EMBL" id="BCA95901.1"/>
    </source>
</evidence>
<keyword evidence="1" id="KW-0175">Coiled coil</keyword>
<sequence>MSKDQNKSIDQNLKNPTATEKSVDLETQNKLVPEKIPVLEKWADLITNNIDNPDQSPTIKISRFGLKNSKDVVAFLRSPAGDSVIAEIGTKLAEEKSLRQYEQLQLREKQLMMNRLKAAFFLWYIEKKAHAADQRREIILDQNEKAIKNSGHTTQPTTPLNPSSDRTSLMRSIADYDRAISTYQNRQDQLLNEHKILNTRLSKLDDQMSMINFKYDLYDTQLNDFDDSLTMLENAPTPDKIAEIQSKIDLIQVQMDEIQNRVNELTNLNLHDETASLMKTHTSLGLEREQYLEVISVDAKIQSQIDSISIEMDEILEQVDELIKLNQDEKAATLMKKHTSMGLNRARHFDMLDVRKGNKHYVTLDGKTELNGQSVSFKDAHFVLNKGQQIIKDGDKHYLLQPGQDWESVKDNQEALKTAQVGFEQTKHELMVVENLVKLNKGLESTFTKTQILEVHSKIKNIETEETLIKNQTGLIQASRASAQNLLDNPNLGLTAPTPTITQGSAKPAPKQTQTSPTLLYKNKLEEFKNSPSVSQADLMNLVTKAPGVHTQAATAYLQTEFGKSFYKNMLRTAPIPHLMMQSLLRNLERFGVDPTKPSVTPIKGPLEKQLEKPLEPESKNESRSQLTPLSTNPFK</sequence>
<evidence type="ECO:0000256" key="2">
    <source>
        <dbReference type="SAM" id="MobiDB-lite"/>
    </source>
</evidence>
<dbReference type="Pfam" id="PF18641">
    <property type="entry name" value="LidA_Long_CC"/>
    <property type="match status" value="1"/>
</dbReference>
<name>A0A6F8T621_9GAMM</name>